<feature type="signal peptide" evidence="1">
    <location>
        <begin position="1"/>
        <end position="23"/>
    </location>
</feature>
<organism evidence="2 3">
    <name type="scientific">Melanomma pulvis-pyrius CBS 109.77</name>
    <dbReference type="NCBI Taxonomy" id="1314802"/>
    <lineage>
        <taxon>Eukaryota</taxon>
        <taxon>Fungi</taxon>
        <taxon>Dikarya</taxon>
        <taxon>Ascomycota</taxon>
        <taxon>Pezizomycotina</taxon>
        <taxon>Dothideomycetes</taxon>
        <taxon>Pleosporomycetidae</taxon>
        <taxon>Pleosporales</taxon>
        <taxon>Melanommataceae</taxon>
        <taxon>Melanomma</taxon>
    </lineage>
</organism>
<gene>
    <name evidence="2" type="ORF">K505DRAFT_158628</name>
</gene>
<accession>A0A6A6XKL7</accession>
<dbReference type="Proteomes" id="UP000799757">
    <property type="component" value="Unassembled WGS sequence"/>
</dbReference>
<reference evidence="2" key="1">
    <citation type="journal article" date="2020" name="Stud. Mycol.">
        <title>101 Dothideomycetes genomes: a test case for predicting lifestyles and emergence of pathogens.</title>
        <authorList>
            <person name="Haridas S."/>
            <person name="Albert R."/>
            <person name="Binder M."/>
            <person name="Bloem J."/>
            <person name="Labutti K."/>
            <person name="Salamov A."/>
            <person name="Andreopoulos B."/>
            <person name="Baker S."/>
            <person name="Barry K."/>
            <person name="Bills G."/>
            <person name="Bluhm B."/>
            <person name="Cannon C."/>
            <person name="Castanera R."/>
            <person name="Culley D."/>
            <person name="Daum C."/>
            <person name="Ezra D."/>
            <person name="Gonzalez J."/>
            <person name="Henrissat B."/>
            <person name="Kuo A."/>
            <person name="Liang C."/>
            <person name="Lipzen A."/>
            <person name="Lutzoni F."/>
            <person name="Magnuson J."/>
            <person name="Mondo S."/>
            <person name="Nolan M."/>
            <person name="Ohm R."/>
            <person name="Pangilinan J."/>
            <person name="Park H.-J."/>
            <person name="Ramirez L."/>
            <person name="Alfaro M."/>
            <person name="Sun H."/>
            <person name="Tritt A."/>
            <person name="Yoshinaga Y."/>
            <person name="Zwiers L.-H."/>
            <person name="Turgeon B."/>
            <person name="Goodwin S."/>
            <person name="Spatafora J."/>
            <person name="Crous P."/>
            <person name="Grigoriev I."/>
        </authorList>
    </citation>
    <scope>NUCLEOTIDE SEQUENCE</scope>
    <source>
        <strain evidence="2">CBS 109.77</strain>
    </source>
</reference>
<sequence length="177" mass="21002">MMNSLRILHLVLAHLHWARQCRVRRSDVTRKQRLETKMTNRRSLPRVSRLWPATHMHHLRELDSVYRATLYVFLGHSMREAHDSVCSFFRPLDRRLTQLASSIPSSRRLVESSSPTCRCYMMRVVAFDHFRNIPPRKNTYLPISIDNPTPPASAQEKATWPRTESPLPYLRFIRRQK</sequence>
<keyword evidence="1" id="KW-0732">Signal</keyword>
<evidence type="ECO:0000313" key="2">
    <source>
        <dbReference type="EMBL" id="KAF2796623.1"/>
    </source>
</evidence>
<evidence type="ECO:0008006" key="4">
    <source>
        <dbReference type="Google" id="ProtNLM"/>
    </source>
</evidence>
<keyword evidence="3" id="KW-1185">Reference proteome</keyword>
<name>A0A6A6XKL7_9PLEO</name>
<feature type="chain" id="PRO_5025415810" description="Secreted protein" evidence="1">
    <location>
        <begin position="24"/>
        <end position="177"/>
    </location>
</feature>
<proteinExistence type="predicted"/>
<evidence type="ECO:0000256" key="1">
    <source>
        <dbReference type="SAM" id="SignalP"/>
    </source>
</evidence>
<protein>
    <recommendedName>
        <fullName evidence="4">Secreted protein</fullName>
    </recommendedName>
</protein>
<dbReference type="AlphaFoldDB" id="A0A6A6XKL7"/>
<evidence type="ECO:0000313" key="3">
    <source>
        <dbReference type="Proteomes" id="UP000799757"/>
    </source>
</evidence>
<dbReference type="EMBL" id="MU001826">
    <property type="protein sequence ID" value="KAF2796623.1"/>
    <property type="molecule type" value="Genomic_DNA"/>
</dbReference>